<dbReference type="InterPro" id="IPR006439">
    <property type="entry name" value="HAD-SF_hydro_IA"/>
</dbReference>
<gene>
    <name evidence="2" type="ORF">EDD74_11452</name>
    <name evidence="1" type="ORF">FAEUMB_11370</name>
</gene>
<dbReference type="SFLD" id="SFLDG01129">
    <property type="entry name" value="C1.5:_HAD__Beta-PGM__Phosphata"/>
    <property type="match status" value="1"/>
</dbReference>
<dbReference type="SFLD" id="SFLDS00003">
    <property type="entry name" value="Haloacid_Dehalogenase"/>
    <property type="match status" value="1"/>
</dbReference>
<dbReference type="Gene3D" id="1.10.150.240">
    <property type="entry name" value="Putative phosphatase, domain 2"/>
    <property type="match status" value="1"/>
</dbReference>
<dbReference type="InterPro" id="IPR041492">
    <property type="entry name" value="HAD_2"/>
</dbReference>
<dbReference type="Proteomes" id="UP000294613">
    <property type="component" value="Unassembled WGS sequence"/>
</dbReference>
<name>A0A4R3JNB3_9FIRM</name>
<dbReference type="PANTHER" id="PTHR43434:SF1">
    <property type="entry name" value="PHOSPHOGLYCOLATE PHOSPHATASE"/>
    <property type="match status" value="1"/>
</dbReference>
<dbReference type="Gene3D" id="3.40.50.1000">
    <property type="entry name" value="HAD superfamily/HAD-like"/>
    <property type="match status" value="1"/>
</dbReference>
<dbReference type="RefSeq" id="WP_016441010.1">
    <property type="nucleotide sequence ID" value="NZ_BHEO01000005.1"/>
</dbReference>
<dbReference type="Pfam" id="PF13419">
    <property type="entry name" value="HAD_2"/>
    <property type="match status" value="1"/>
</dbReference>
<protein>
    <submittedName>
        <fullName evidence="1">Haloacid dehalogenase</fullName>
    </submittedName>
    <submittedName>
        <fullName evidence="2">Phosphoglycolate phosphatase</fullName>
    </submittedName>
</protein>
<dbReference type="InterPro" id="IPR023198">
    <property type="entry name" value="PGP-like_dom2"/>
</dbReference>
<dbReference type="EMBL" id="SLZV01000014">
    <property type="protein sequence ID" value="TCS67819.1"/>
    <property type="molecule type" value="Genomic_DNA"/>
</dbReference>
<accession>A0A4R3JNB3</accession>
<dbReference type="AlphaFoldDB" id="A0A4R3JNB3"/>
<dbReference type="NCBIfam" id="TIGR01549">
    <property type="entry name" value="HAD-SF-IA-v1"/>
    <property type="match status" value="1"/>
</dbReference>
<evidence type="ECO:0000313" key="3">
    <source>
        <dbReference type="Proteomes" id="UP000294613"/>
    </source>
</evidence>
<evidence type="ECO:0000313" key="4">
    <source>
        <dbReference type="Proteomes" id="UP000702954"/>
    </source>
</evidence>
<keyword evidence="4" id="KW-1185">Reference proteome</keyword>
<dbReference type="SUPFAM" id="SSF56784">
    <property type="entry name" value="HAD-like"/>
    <property type="match status" value="1"/>
</dbReference>
<dbReference type="InterPro" id="IPR036412">
    <property type="entry name" value="HAD-like_sf"/>
</dbReference>
<evidence type="ECO:0000313" key="2">
    <source>
        <dbReference type="EMBL" id="TCS67819.1"/>
    </source>
</evidence>
<evidence type="ECO:0000313" key="1">
    <source>
        <dbReference type="EMBL" id="GBU04596.1"/>
    </source>
</evidence>
<reference evidence="2 3" key="2">
    <citation type="submission" date="2019-03" db="EMBL/GenBank/DDBJ databases">
        <title>Genomic Encyclopedia of Type Strains, Phase IV (KMG-IV): sequencing the most valuable type-strain genomes for metagenomic binning, comparative biology and taxonomic classification.</title>
        <authorList>
            <person name="Goeker M."/>
        </authorList>
    </citation>
    <scope>NUCLEOTIDE SEQUENCE [LARGE SCALE GENOMIC DNA]</scope>
    <source>
        <strain evidence="2 3">DSM 103426</strain>
    </source>
</reference>
<dbReference type="PANTHER" id="PTHR43434">
    <property type="entry name" value="PHOSPHOGLYCOLATE PHOSPHATASE"/>
    <property type="match status" value="1"/>
</dbReference>
<sequence>MEMRADGIIFDVDGTLWDSTEIVAGAWNQAIIEEGITDVHLTGEILKGLFGKTMDVIARNILPEATEEQRERILERCCRYEHEALAASEEDITYPQVIEVMQTLAERYPLFIVSNCQSGYIELFLEKTGLGKFVTDMECFGNTKRPKGENIRSVADRNGLDFPVYVGDTLGDYEACEIAKVPMIFAGYGFGEAPDAEAEIGQFQELLEIF</sequence>
<comment type="caution">
    <text evidence="2">The sequence shown here is derived from an EMBL/GenBank/DDBJ whole genome shotgun (WGS) entry which is preliminary data.</text>
</comment>
<dbReference type="GO" id="GO:0008967">
    <property type="term" value="F:phosphoglycolate phosphatase activity"/>
    <property type="evidence" value="ECO:0007669"/>
    <property type="project" value="TreeGrafter"/>
</dbReference>
<dbReference type="InterPro" id="IPR050155">
    <property type="entry name" value="HAD-like_hydrolase_sf"/>
</dbReference>
<dbReference type="Proteomes" id="UP000702954">
    <property type="component" value="Unassembled WGS sequence"/>
</dbReference>
<dbReference type="GO" id="GO:0006281">
    <property type="term" value="P:DNA repair"/>
    <property type="evidence" value="ECO:0007669"/>
    <property type="project" value="TreeGrafter"/>
</dbReference>
<dbReference type="EMBL" id="BHEO01000005">
    <property type="protein sequence ID" value="GBU04596.1"/>
    <property type="molecule type" value="Genomic_DNA"/>
</dbReference>
<proteinExistence type="predicted"/>
<dbReference type="InterPro" id="IPR023214">
    <property type="entry name" value="HAD_sf"/>
</dbReference>
<reference evidence="1 4" key="1">
    <citation type="journal article" date="2018" name="Int. J. Syst. Evol. Microbiol.">
        <title>Draft Genome Sequence of Faecalimonas umbilicata JCM 30896T, an Acetate-Producing Bacterium Isolated from Human Feces.</title>
        <authorList>
            <person name="Sakamoto M."/>
            <person name="Ikeyama N."/>
            <person name="Yuki M."/>
            <person name="Ohkuma M."/>
        </authorList>
    </citation>
    <scope>NUCLEOTIDE SEQUENCE [LARGE SCALE GENOMIC DNA]</scope>
    <source>
        <strain evidence="1 4">EGH7</strain>
    </source>
</reference>
<organism evidence="2 3">
    <name type="scientific">Faecalimonas umbilicata</name>
    <dbReference type="NCBI Taxonomy" id="1912855"/>
    <lineage>
        <taxon>Bacteria</taxon>
        <taxon>Bacillati</taxon>
        <taxon>Bacillota</taxon>
        <taxon>Clostridia</taxon>
        <taxon>Lachnospirales</taxon>
        <taxon>Lachnospiraceae</taxon>
        <taxon>Faecalimonas</taxon>
    </lineage>
</organism>